<dbReference type="AlphaFoldDB" id="A0A2J6T4I9"/>
<gene>
    <name evidence="1" type="ORF">K444DRAFT_614628</name>
</gene>
<dbReference type="OrthoDB" id="3559897at2759"/>
<accession>A0A2J6T4I9</accession>
<keyword evidence="2" id="KW-1185">Reference proteome</keyword>
<proteinExistence type="predicted"/>
<dbReference type="GeneID" id="36588641"/>
<reference evidence="1 2" key="1">
    <citation type="submission" date="2016-04" db="EMBL/GenBank/DDBJ databases">
        <title>A degradative enzymes factory behind the ericoid mycorrhizal symbiosis.</title>
        <authorList>
            <consortium name="DOE Joint Genome Institute"/>
            <person name="Martino E."/>
            <person name="Morin E."/>
            <person name="Grelet G."/>
            <person name="Kuo A."/>
            <person name="Kohler A."/>
            <person name="Daghino S."/>
            <person name="Barry K."/>
            <person name="Choi C."/>
            <person name="Cichocki N."/>
            <person name="Clum A."/>
            <person name="Copeland A."/>
            <person name="Hainaut M."/>
            <person name="Haridas S."/>
            <person name="Labutti K."/>
            <person name="Lindquist E."/>
            <person name="Lipzen A."/>
            <person name="Khouja H.-R."/>
            <person name="Murat C."/>
            <person name="Ohm R."/>
            <person name="Olson A."/>
            <person name="Spatafora J."/>
            <person name="Veneault-Fourrey C."/>
            <person name="Henrissat B."/>
            <person name="Grigoriev I."/>
            <person name="Martin F."/>
            <person name="Perotto S."/>
        </authorList>
    </citation>
    <scope>NUCLEOTIDE SEQUENCE [LARGE SCALE GENOMIC DNA]</scope>
    <source>
        <strain evidence="1 2">E</strain>
    </source>
</reference>
<name>A0A2J6T4I9_9HELO</name>
<evidence type="ECO:0000313" key="2">
    <source>
        <dbReference type="Proteomes" id="UP000235371"/>
    </source>
</evidence>
<dbReference type="RefSeq" id="XP_024734839.1">
    <property type="nucleotide sequence ID" value="XM_024880564.1"/>
</dbReference>
<sequence>MSISHHEDEQPSGHHYDQHIGPLQPLALIWNTGAPETHGVAENKIRLMRNTYKYKPIAYHEDIRILKILHGKDDSALECMLFRSSLQSTTSTSKSDYYEYYALSYVWGEDQPTHPVTIYDDRVIRDGLQTVNPFSLSGKL</sequence>
<dbReference type="EMBL" id="KZ613838">
    <property type="protein sequence ID" value="PMD57935.1"/>
    <property type="molecule type" value="Genomic_DNA"/>
</dbReference>
<protein>
    <recommendedName>
        <fullName evidence="3">Heterokaryon incompatibility domain-containing protein</fullName>
    </recommendedName>
</protein>
<evidence type="ECO:0008006" key="3">
    <source>
        <dbReference type="Google" id="ProtNLM"/>
    </source>
</evidence>
<dbReference type="InParanoid" id="A0A2J6T4I9"/>
<organism evidence="1 2">
    <name type="scientific">Hyaloscypha bicolor E</name>
    <dbReference type="NCBI Taxonomy" id="1095630"/>
    <lineage>
        <taxon>Eukaryota</taxon>
        <taxon>Fungi</taxon>
        <taxon>Dikarya</taxon>
        <taxon>Ascomycota</taxon>
        <taxon>Pezizomycotina</taxon>
        <taxon>Leotiomycetes</taxon>
        <taxon>Helotiales</taxon>
        <taxon>Hyaloscyphaceae</taxon>
        <taxon>Hyaloscypha</taxon>
        <taxon>Hyaloscypha bicolor</taxon>
    </lineage>
</organism>
<dbReference type="Proteomes" id="UP000235371">
    <property type="component" value="Unassembled WGS sequence"/>
</dbReference>
<evidence type="ECO:0000313" key="1">
    <source>
        <dbReference type="EMBL" id="PMD57935.1"/>
    </source>
</evidence>